<dbReference type="InterPro" id="IPR003447">
    <property type="entry name" value="FEMABX"/>
</dbReference>
<evidence type="ECO:0000256" key="1">
    <source>
        <dbReference type="ARBA" id="ARBA00004496"/>
    </source>
</evidence>
<reference evidence="12 13" key="1">
    <citation type="submission" date="2023-06" db="EMBL/GenBank/DDBJ databases">
        <title>Sporosarcina sp. nov., isolated from Korean traditional fermented seafood 'Jeotgal'.</title>
        <authorList>
            <person name="Yang A.-I."/>
            <person name="Shin N.-R."/>
        </authorList>
    </citation>
    <scope>NUCLEOTIDE SEQUENCE [LARGE SCALE GENOMIC DNA]</scope>
    <source>
        <strain evidence="12 13">KCTC3840</strain>
    </source>
</reference>
<dbReference type="SUPFAM" id="SSF55729">
    <property type="entry name" value="Acyl-CoA N-acyltransferases (Nat)"/>
    <property type="match status" value="2"/>
</dbReference>
<evidence type="ECO:0000313" key="12">
    <source>
        <dbReference type="EMBL" id="MDW0110857.1"/>
    </source>
</evidence>
<evidence type="ECO:0000256" key="2">
    <source>
        <dbReference type="ARBA" id="ARBA00009943"/>
    </source>
</evidence>
<evidence type="ECO:0000313" key="13">
    <source>
        <dbReference type="Proteomes" id="UP001280629"/>
    </source>
</evidence>
<dbReference type="InterPro" id="IPR050644">
    <property type="entry name" value="PG_Glycine_Bridge_Synth"/>
</dbReference>
<dbReference type="Gene3D" id="3.40.630.30">
    <property type="match status" value="2"/>
</dbReference>
<comment type="subcellular location">
    <subcellularLocation>
        <location evidence="1">Cytoplasm</location>
    </subcellularLocation>
</comment>
<keyword evidence="3" id="KW-0808">Transferase</keyword>
<dbReference type="EC" id="2.3.2.16" evidence="8"/>
<evidence type="ECO:0000256" key="5">
    <source>
        <dbReference type="ARBA" id="ARBA00022984"/>
    </source>
</evidence>
<evidence type="ECO:0000256" key="6">
    <source>
        <dbReference type="ARBA" id="ARBA00023315"/>
    </source>
</evidence>
<evidence type="ECO:0000256" key="3">
    <source>
        <dbReference type="ARBA" id="ARBA00022679"/>
    </source>
</evidence>
<dbReference type="Proteomes" id="UP001280629">
    <property type="component" value="Unassembled WGS sequence"/>
</dbReference>
<evidence type="ECO:0000256" key="10">
    <source>
        <dbReference type="ARBA" id="ARBA00042933"/>
    </source>
</evidence>
<dbReference type="RefSeq" id="WP_317936428.1">
    <property type="nucleotide sequence ID" value="NZ_JAUBDH010000008.1"/>
</dbReference>
<protein>
    <recommendedName>
        <fullName evidence="9">Lipid II:glycine glycyltransferase</fullName>
        <ecNumber evidence="8">2.3.2.16</ecNumber>
    </recommendedName>
    <alternativeName>
        <fullName evidence="10">Factor essential for expression of methicillin resistance X</fullName>
    </alternativeName>
</protein>
<evidence type="ECO:0000256" key="8">
    <source>
        <dbReference type="ARBA" id="ARBA00039074"/>
    </source>
</evidence>
<organism evidence="12 13">
    <name type="scientific">Sporosarcina aquimarina</name>
    <dbReference type="NCBI Taxonomy" id="114975"/>
    <lineage>
        <taxon>Bacteria</taxon>
        <taxon>Bacillati</taxon>
        <taxon>Bacillota</taxon>
        <taxon>Bacilli</taxon>
        <taxon>Bacillales</taxon>
        <taxon>Caryophanaceae</taxon>
        <taxon>Sporosarcina</taxon>
    </lineage>
</organism>
<dbReference type="PANTHER" id="PTHR36174">
    <property type="entry name" value="LIPID II:GLYCINE GLYCYLTRANSFERASE"/>
    <property type="match status" value="1"/>
</dbReference>
<proteinExistence type="inferred from homology"/>
<evidence type="ECO:0000256" key="7">
    <source>
        <dbReference type="ARBA" id="ARBA00023316"/>
    </source>
</evidence>
<keyword evidence="5" id="KW-0573">Peptidoglycan synthesis</keyword>
<sequence length="349" mass="40421">MPILDKNNAADVERYHAFVRSSPYRSLTQDLNWSFIKDDWGNEQVYLEENGEITAAMSLLIKKVPGGYSLLYAPRGPVCDVYDESKVAALLKEAEPLAKKHKAFALKMDPEVVYDESLDQLYRNAGYTVHNTDAGKDDLIQPRMNMIVSLEGKDEDSLMAGFRKKTRNLVRSAAKKGVETSWSRSDEYLKDFFEIYKTMAERNHITTRSYEYFVKLRDNYDGLRVYLMTHEEDKLAAAVTINYSGKMYYLYAGSSNVKRNMNPNHLMNFEMMKWGLEEDAIQYDLGGIFSTNSEEDGLYAFKKSFFNDEDESVTTYIGEIDHVYKPFMYNMFVKVVPKVQQLKKKLKRN</sequence>
<keyword evidence="6" id="KW-0012">Acyltransferase</keyword>
<dbReference type="InterPro" id="IPR016181">
    <property type="entry name" value="Acyl_CoA_acyltransferase"/>
</dbReference>
<comment type="catalytic activity">
    <reaction evidence="11">
        <text>beta-D-GlcNAc-(1-&gt;4)-Mur2Ac(oyl-L-Ala-D-isoglutaminyl-L-Lys-D-Ala-D-Ala)-di-trans,octa-cis-undecaprenyl diphosphate + glycyl-tRNA(Gly) = beta-D-GlcNAc-(1-&gt;4)-Mur2Ac(oyl-L-Ala-D-isoglutaminyl-L-Lys-(N(6)-Gly)-D-Ala-D-Ala)-di-trans,octa-cis-undecaprenyl diphosphate + tRNA(Gly) + H(+)</text>
        <dbReference type="Rhea" id="RHEA:30435"/>
        <dbReference type="Rhea" id="RHEA-COMP:9664"/>
        <dbReference type="Rhea" id="RHEA-COMP:9683"/>
        <dbReference type="ChEBI" id="CHEBI:15378"/>
        <dbReference type="ChEBI" id="CHEBI:62233"/>
        <dbReference type="ChEBI" id="CHEBI:62234"/>
        <dbReference type="ChEBI" id="CHEBI:78442"/>
        <dbReference type="ChEBI" id="CHEBI:78522"/>
        <dbReference type="EC" id="2.3.2.16"/>
    </reaction>
</comment>
<keyword evidence="13" id="KW-1185">Reference proteome</keyword>
<dbReference type="EMBL" id="JAUBDH010000008">
    <property type="protein sequence ID" value="MDW0110857.1"/>
    <property type="molecule type" value="Genomic_DNA"/>
</dbReference>
<dbReference type="Pfam" id="PF02388">
    <property type="entry name" value="FemAB"/>
    <property type="match status" value="2"/>
</dbReference>
<gene>
    <name evidence="12" type="ORF">QT716_12495</name>
</gene>
<evidence type="ECO:0000256" key="9">
    <source>
        <dbReference type="ARBA" id="ARBA00040679"/>
    </source>
</evidence>
<name>A0ABU4G5D7_9BACL</name>
<keyword evidence="4" id="KW-0133">Cell shape</keyword>
<dbReference type="PANTHER" id="PTHR36174:SF1">
    <property type="entry name" value="LIPID II:GLYCINE GLYCYLTRANSFERASE"/>
    <property type="match status" value="1"/>
</dbReference>
<evidence type="ECO:0000256" key="4">
    <source>
        <dbReference type="ARBA" id="ARBA00022960"/>
    </source>
</evidence>
<comment type="caution">
    <text evidence="12">The sequence shown here is derived from an EMBL/GenBank/DDBJ whole genome shotgun (WGS) entry which is preliminary data.</text>
</comment>
<dbReference type="PROSITE" id="PS51191">
    <property type="entry name" value="FEMABX"/>
    <property type="match status" value="1"/>
</dbReference>
<keyword evidence="7" id="KW-0961">Cell wall biogenesis/degradation</keyword>
<accession>A0ABU4G5D7</accession>
<comment type="similarity">
    <text evidence="2">Belongs to the FemABX family.</text>
</comment>
<evidence type="ECO:0000256" key="11">
    <source>
        <dbReference type="ARBA" id="ARBA00048654"/>
    </source>
</evidence>